<dbReference type="PRINTS" id="PR00153">
    <property type="entry name" value="CSAPPISMRASE"/>
</dbReference>
<reference evidence="7 8" key="1">
    <citation type="journal article" date="2015" name="Nature">
        <title>rRNA introns, odd ribosomes, and small enigmatic genomes across a large radiation of phyla.</title>
        <authorList>
            <person name="Brown C.T."/>
            <person name="Hug L.A."/>
            <person name="Thomas B.C."/>
            <person name="Sharon I."/>
            <person name="Castelle C.J."/>
            <person name="Singh A."/>
            <person name="Wilkins M.J."/>
            <person name="Williams K.H."/>
            <person name="Banfield J.F."/>
        </authorList>
    </citation>
    <scope>NUCLEOTIDE SEQUENCE [LARGE SCALE GENOMIC DNA]</scope>
</reference>
<dbReference type="GO" id="GO:0006457">
    <property type="term" value="P:protein folding"/>
    <property type="evidence" value="ECO:0007669"/>
    <property type="project" value="InterPro"/>
</dbReference>
<dbReference type="Proteomes" id="UP000033862">
    <property type="component" value="Unassembled WGS sequence"/>
</dbReference>
<protein>
    <recommendedName>
        <fullName evidence="5">Peptidyl-prolyl cis-trans isomerase</fullName>
        <shortName evidence="5">PPIase</shortName>
        <ecNumber evidence="5">5.2.1.8</ecNumber>
    </recommendedName>
</protein>
<dbReference type="GO" id="GO:0003755">
    <property type="term" value="F:peptidyl-prolyl cis-trans isomerase activity"/>
    <property type="evidence" value="ECO:0007669"/>
    <property type="project" value="UniProtKB-UniRule"/>
</dbReference>
<comment type="function">
    <text evidence="1 5">PPIases accelerate the folding of proteins. It catalyzes the cis-trans isomerization of proline imidic peptide bonds in oligopeptides.</text>
</comment>
<feature type="domain" description="PPIase cyclophilin-type" evidence="6">
    <location>
        <begin position="26"/>
        <end position="142"/>
    </location>
</feature>
<dbReference type="PATRIC" id="fig|1618332.3.peg.224"/>
<comment type="similarity">
    <text evidence="2 5">Belongs to the cyclophilin-type PPIase family.</text>
</comment>
<dbReference type="InterPro" id="IPR002130">
    <property type="entry name" value="Cyclophilin-type_PPIase_dom"/>
</dbReference>
<evidence type="ECO:0000256" key="1">
    <source>
        <dbReference type="ARBA" id="ARBA00002388"/>
    </source>
</evidence>
<proteinExistence type="inferred from homology"/>
<dbReference type="PROSITE" id="PS50072">
    <property type="entry name" value="CSA_PPIASE_2"/>
    <property type="match status" value="1"/>
</dbReference>
<dbReference type="InterPro" id="IPR044666">
    <property type="entry name" value="Cyclophilin_A-like"/>
</dbReference>
<dbReference type="PANTHER" id="PTHR45625:SF4">
    <property type="entry name" value="PEPTIDYLPROLYL ISOMERASE DOMAIN AND WD REPEAT-CONTAINING PROTEIN 1"/>
    <property type="match status" value="1"/>
</dbReference>
<evidence type="ECO:0000256" key="5">
    <source>
        <dbReference type="RuleBase" id="RU363019"/>
    </source>
</evidence>
<comment type="catalytic activity">
    <reaction evidence="5">
        <text>[protein]-peptidylproline (omega=180) = [protein]-peptidylproline (omega=0)</text>
        <dbReference type="Rhea" id="RHEA:16237"/>
        <dbReference type="Rhea" id="RHEA-COMP:10747"/>
        <dbReference type="Rhea" id="RHEA-COMP:10748"/>
        <dbReference type="ChEBI" id="CHEBI:83833"/>
        <dbReference type="ChEBI" id="CHEBI:83834"/>
        <dbReference type="EC" id="5.2.1.8"/>
    </reaction>
</comment>
<keyword evidence="3 5" id="KW-0697">Rotamase</keyword>
<dbReference type="InterPro" id="IPR029000">
    <property type="entry name" value="Cyclophilin-like_dom_sf"/>
</dbReference>
<dbReference type="PIRSF" id="PIRSF001467">
    <property type="entry name" value="Peptidylpro_ismrse"/>
    <property type="match status" value="1"/>
</dbReference>
<gene>
    <name evidence="7" type="ORF">UT15_C0005G0005</name>
</gene>
<dbReference type="SUPFAM" id="SSF50891">
    <property type="entry name" value="Cyclophilin-like"/>
    <property type="match status" value="1"/>
</dbReference>
<sequence length="156" mass="16899">MTYEFPGLLSGEMIQNKKAVVKTGKGTIEFELFANKAPITVSNFIYLAQKGFYDGLTFHRVVPGFVIQGGDPKGDGTGGPGYEFDDEKVEGEYKAGTVAMANSGPNTNGSQFFICLDDQPTLPKQYSLFGQVISGMDVVKKIAVGDKIEKITIENK</sequence>
<evidence type="ECO:0000256" key="3">
    <source>
        <dbReference type="ARBA" id="ARBA00023110"/>
    </source>
</evidence>
<dbReference type="CDD" id="cd00317">
    <property type="entry name" value="cyclophilin"/>
    <property type="match status" value="1"/>
</dbReference>
<evidence type="ECO:0000313" key="7">
    <source>
        <dbReference type="EMBL" id="KKQ90755.1"/>
    </source>
</evidence>
<evidence type="ECO:0000256" key="4">
    <source>
        <dbReference type="ARBA" id="ARBA00023235"/>
    </source>
</evidence>
<dbReference type="PROSITE" id="PS00170">
    <property type="entry name" value="CSA_PPIASE_1"/>
    <property type="match status" value="1"/>
</dbReference>
<name>A0A0G0LS10_9BACT</name>
<dbReference type="EC" id="5.2.1.8" evidence="5"/>
<organism evidence="7 8">
    <name type="scientific">Berkelbacteria bacterium GW2011_GWA1_39_10</name>
    <dbReference type="NCBI Taxonomy" id="1618332"/>
    <lineage>
        <taxon>Bacteria</taxon>
        <taxon>Candidatus Berkelbacteria</taxon>
    </lineage>
</organism>
<dbReference type="STRING" id="1618332.UT15_C0005G0005"/>
<dbReference type="AlphaFoldDB" id="A0A0G0LS10"/>
<dbReference type="Gene3D" id="2.40.100.10">
    <property type="entry name" value="Cyclophilin-like"/>
    <property type="match status" value="1"/>
</dbReference>
<comment type="caution">
    <text evidence="7">The sequence shown here is derived from an EMBL/GenBank/DDBJ whole genome shotgun (WGS) entry which is preliminary data.</text>
</comment>
<dbReference type="InterPro" id="IPR024936">
    <property type="entry name" value="Cyclophilin-type_PPIase"/>
</dbReference>
<dbReference type="EMBL" id="LBVS01000005">
    <property type="protein sequence ID" value="KKQ90755.1"/>
    <property type="molecule type" value="Genomic_DNA"/>
</dbReference>
<accession>A0A0G0LS10</accession>
<keyword evidence="4 5" id="KW-0413">Isomerase</keyword>
<dbReference type="PANTHER" id="PTHR45625">
    <property type="entry name" value="PEPTIDYL-PROLYL CIS-TRANS ISOMERASE-RELATED"/>
    <property type="match status" value="1"/>
</dbReference>
<evidence type="ECO:0000313" key="8">
    <source>
        <dbReference type="Proteomes" id="UP000033862"/>
    </source>
</evidence>
<evidence type="ECO:0000256" key="2">
    <source>
        <dbReference type="ARBA" id="ARBA00007365"/>
    </source>
</evidence>
<dbReference type="Pfam" id="PF00160">
    <property type="entry name" value="Pro_isomerase"/>
    <property type="match status" value="1"/>
</dbReference>
<dbReference type="InterPro" id="IPR020892">
    <property type="entry name" value="Cyclophilin-type_PPIase_CS"/>
</dbReference>
<evidence type="ECO:0000259" key="6">
    <source>
        <dbReference type="PROSITE" id="PS50072"/>
    </source>
</evidence>